<evidence type="ECO:0000259" key="8">
    <source>
        <dbReference type="Pfam" id="PF05368"/>
    </source>
</evidence>
<dbReference type="Gene3D" id="3.40.50.720">
    <property type="entry name" value="NAD(P)-binding Rossmann-like Domain"/>
    <property type="match status" value="1"/>
</dbReference>
<dbReference type="Proteomes" id="UP000241769">
    <property type="component" value="Unassembled WGS sequence"/>
</dbReference>
<comment type="similarity">
    <text evidence="3">Belongs to the NmrA-type oxidoreductase family.</text>
</comment>
<dbReference type="InterPro" id="IPR008030">
    <property type="entry name" value="NmrA-like"/>
</dbReference>
<dbReference type="PANTHER" id="PTHR42748:SF31">
    <property type="entry name" value="NMRA-LIKE DOMAIN-CONTAINING PROTEIN-RELATED"/>
    <property type="match status" value="1"/>
</dbReference>
<evidence type="ECO:0000313" key="9">
    <source>
        <dbReference type="EMBL" id="PRP82579.1"/>
    </source>
</evidence>
<evidence type="ECO:0000256" key="5">
    <source>
        <dbReference type="ARBA" id="ARBA00022857"/>
    </source>
</evidence>
<name>A0A2P6NF52_9EUKA</name>
<evidence type="ECO:0000256" key="2">
    <source>
        <dbReference type="ARBA" id="ARBA00004556"/>
    </source>
</evidence>
<dbReference type="GO" id="GO:0048471">
    <property type="term" value="C:perinuclear region of cytoplasm"/>
    <property type="evidence" value="ECO:0007669"/>
    <property type="project" value="UniProtKB-SubCell"/>
</dbReference>
<evidence type="ECO:0000256" key="6">
    <source>
        <dbReference type="ARBA" id="ARBA00023242"/>
    </source>
</evidence>
<evidence type="ECO:0000256" key="1">
    <source>
        <dbReference type="ARBA" id="ARBA00004123"/>
    </source>
</evidence>
<dbReference type="GO" id="GO:0005634">
    <property type="term" value="C:nucleus"/>
    <property type="evidence" value="ECO:0007669"/>
    <property type="project" value="UniProtKB-SubCell"/>
</dbReference>
<evidence type="ECO:0000256" key="7">
    <source>
        <dbReference type="ARBA" id="ARBA00040296"/>
    </source>
</evidence>
<comment type="caution">
    <text evidence="9">The sequence shown here is derived from an EMBL/GenBank/DDBJ whole genome shotgun (WGS) entry which is preliminary data.</text>
</comment>
<accession>A0A2P6NF52</accession>
<evidence type="ECO:0000313" key="10">
    <source>
        <dbReference type="Proteomes" id="UP000241769"/>
    </source>
</evidence>
<sequence length="288" mass="32204">MVKIITVIGSTGMQGGSVVRHLLERPEWKIRAITRDTEKPAAKALQEKGVEVVKADISDYDQLLAAFDGAHAVFAVTNFWEHLNKEKEVADGKRMADAAKAAGVKHYIWSSLDSVEKITKGKYTKVHHFDGKYEVEEYINQIGLPATFVLCATYYDIFTPRTLPDGRSAITLPVPSDAKLFIIDTAADFGKFVAAALKMGDSAIGRRLLGSGDELSPSEMVAAWKKKGREVVFVQTPKDMMMIQPAGEELWEMFQYFVEYGIFNGVDVRPSQELVGDLESYERWVMRQ</sequence>
<dbReference type="AlphaFoldDB" id="A0A2P6NF52"/>
<proteinExistence type="inferred from homology"/>
<dbReference type="Gene3D" id="3.90.25.10">
    <property type="entry name" value="UDP-galactose 4-epimerase, domain 1"/>
    <property type="match status" value="1"/>
</dbReference>
<dbReference type="PANTHER" id="PTHR42748">
    <property type="entry name" value="NITROGEN METABOLITE REPRESSION PROTEIN NMRA FAMILY MEMBER"/>
    <property type="match status" value="1"/>
</dbReference>
<protein>
    <recommendedName>
        <fullName evidence="7">NmrA-like family domain-containing protein 1</fullName>
    </recommendedName>
</protein>
<comment type="subcellular location">
    <subcellularLocation>
        <location evidence="2">Cytoplasm</location>
        <location evidence="2">Perinuclear region</location>
    </subcellularLocation>
    <subcellularLocation>
        <location evidence="1">Nucleus</location>
    </subcellularLocation>
</comment>
<dbReference type="STRING" id="1890364.A0A2P6NF52"/>
<dbReference type="InterPro" id="IPR051164">
    <property type="entry name" value="NmrA-like_oxidored"/>
</dbReference>
<evidence type="ECO:0000256" key="3">
    <source>
        <dbReference type="ARBA" id="ARBA00006328"/>
    </source>
</evidence>
<dbReference type="EMBL" id="MDYQ01000100">
    <property type="protein sequence ID" value="PRP82579.1"/>
    <property type="molecule type" value="Genomic_DNA"/>
</dbReference>
<keyword evidence="5" id="KW-0521">NADP</keyword>
<dbReference type="FunFam" id="3.40.50.720:FF:000181">
    <property type="entry name" value="NmrA-like family domain-containing protein 1"/>
    <property type="match status" value="1"/>
</dbReference>
<feature type="domain" description="NmrA-like" evidence="8">
    <location>
        <begin position="3"/>
        <end position="273"/>
    </location>
</feature>
<dbReference type="FunCoup" id="A0A2P6NF52">
    <property type="interactions" value="116"/>
</dbReference>
<evidence type="ECO:0000256" key="4">
    <source>
        <dbReference type="ARBA" id="ARBA00022490"/>
    </source>
</evidence>
<keyword evidence="4" id="KW-0963">Cytoplasm</keyword>
<reference evidence="9 10" key="1">
    <citation type="journal article" date="2018" name="Genome Biol. Evol.">
        <title>Multiple Roots of Fruiting Body Formation in Amoebozoa.</title>
        <authorList>
            <person name="Hillmann F."/>
            <person name="Forbes G."/>
            <person name="Novohradska S."/>
            <person name="Ferling I."/>
            <person name="Riege K."/>
            <person name="Groth M."/>
            <person name="Westermann M."/>
            <person name="Marz M."/>
            <person name="Spaller T."/>
            <person name="Winckler T."/>
            <person name="Schaap P."/>
            <person name="Glockner G."/>
        </authorList>
    </citation>
    <scope>NUCLEOTIDE SEQUENCE [LARGE SCALE GENOMIC DNA]</scope>
    <source>
        <strain evidence="9 10">Jena</strain>
    </source>
</reference>
<gene>
    <name evidence="9" type="ORF">PROFUN_04884</name>
</gene>
<dbReference type="InterPro" id="IPR036291">
    <property type="entry name" value="NAD(P)-bd_dom_sf"/>
</dbReference>
<organism evidence="9 10">
    <name type="scientific">Planoprotostelium fungivorum</name>
    <dbReference type="NCBI Taxonomy" id="1890364"/>
    <lineage>
        <taxon>Eukaryota</taxon>
        <taxon>Amoebozoa</taxon>
        <taxon>Evosea</taxon>
        <taxon>Variosea</taxon>
        <taxon>Cavosteliida</taxon>
        <taxon>Cavosteliaceae</taxon>
        <taxon>Planoprotostelium</taxon>
    </lineage>
</organism>
<dbReference type="InParanoid" id="A0A2P6NF52"/>
<dbReference type="Pfam" id="PF05368">
    <property type="entry name" value="NmrA"/>
    <property type="match status" value="1"/>
</dbReference>
<dbReference type="OrthoDB" id="3358371at2759"/>
<keyword evidence="6" id="KW-0539">Nucleus</keyword>
<dbReference type="SUPFAM" id="SSF51735">
    <property type="entry name" value="NAD(P)-binding Rossmann-fold domains"/>
    <property type="match status" value="1"/>
</dbReference>
<dbReference type="CDD" id="cd05251">
    <property type="entry name" value="NmrA_like_SDR_a"/>
    <property type="match status" value="1"/>
</dbReference>
<keyword evidence="10" id="KW-1185">Reference proteome</keyword>